<dbReference type="RefSeq" id="WP_182301351.1">
    <property type="nucleotide sequence ID" value="NZ_CP041969.1"/>
</dbReference>
<dbReference type="Pfam" id="PF01636">
    <property type="entry name" value="APH"/>
    <property type="match status" value="1"/>
</dbReference>
<protein>
    <submittedName>
        <fullName evidence="2">Phosphotransferase</fullName>
    </submittedName>
</protein>
<dbReference type="InterPro" id="IPR011009">
    <property type="entry name" value="Kinase-like_dom_sf"/>
</dbReference>
<feature type="domain" description="Aminoglycoside phosphotransferase" evidence="1">
    <location>
        <begin position="20"/>
        <end position="192"/>
    </location>
</feature>
<dbReference type="EMBL" id="CP041969">
    <property type="protein sequence ID" value="QMV40017.1"/>
    <property type="molecule type" value="Genomic_DNA"/>
</dbReference>
<dbReference type="KEGG" id="cchl:FPL14_01475"/>
<proteinExistence type="predicted"/>
<dbReference type="InterPro" id="IPR002575">
    <property type="entry name" value="Aminoglycoside_PTrfase"/>
</dbReference>
<dbReference type="GO" id="GO:0016740">
    <property type="term" value="F:transferase activity"/>
    <property type="evidence" value="ECO:0007669"/>
    <property type="project" value="UniProtKB-KW"/>
</dbReference>
<dbReference type="Proteomes" id="UP000515679">
    <property type="component" value="Chromosome"/>
</dbReference>
<reference evidence="2 3" key="1">
    <citation type="submission" date="2019-07" db="EMBL/GenBank/DDBJ databases">
        <authorList>
            <person name="Kim J.K."/>
            <person name="Cheong H.-M."/>
            <person name="Choi Y."/>
            <person name="Hwang K.J."/>
            <person name="Lee S."/>
            <person name="Choi C."/>
        </authorList>
    </citation>
    <scope>NUCLEOTIDE SEQUENCE [LARGE SCALE GENOMIC DNA]</scope>
    <source>
        <strain evidence="2 3">KS 22</strain>
    </source>
</reference>
<evidence type="ECO:0000313" key="3">
    <source>
        <dbReference type="Proteomes" id="UP000515679"/>
    </source>
</evidence>
<evidence type="ECO:0000313" key="2">
    <source>
        <dbReference type="EMBL" id="QMV40017.1"/>
    </source>
</evidence>
<accession>A0A7G5BST3</accession>
<dbReference type="AlphaFoldDB" id="A0A7G5BST3"/>
<keyword evidence="2" id="KW-0808">Transferase</keyword>
<name>A0A7G5BST3_9BACL</name>
<dbReference type="SUPFAM" id="SSF56112">
    <property type="entry name" value="Protein kinase-like (PK-like)"/>
    <property type="match status" value="1"/>
</dbReference>
<organism evidence="2 3">
    <name type="scientific">Cohnella cholangitidis</name>
    <dbReference type="NCBI Taxonomy" id="2598458"/>
    <lineage>
        <taxon>Bacteria</taxon>
        <taxon>Bacillati</taxon>
        <taxon>Bacillota</taxon>
        <taxon>Bacilli</taxon>
        <taxon>Bacillales</taxon>
        <taxon>Paenibacillaceae</taxon>
        <taxon>Cohnella</taxon>
    </lineage>
</organism>
<gene>
    <name evidence="2" type="ORF">FPL14_01475</name>
</gene>
<evidence type="ECO:0000259" key="1">
    <source>
        <dbReference type="Pfam" id="PF01636"/>
    </source>
</evidence>
<sequence length="267" mass="30636">MFDAGEQVVAFGRTAEIYAYGDEFILKLFRSGMPETAILEEYQVSKIVFNSGITTPQPIKLIHYADRIGIVYQRIEGSTMLKSFTRKPWAISKETSKMAALHAAIHGKTVHDLPSQRERLIDRIQHAPLLTYEEKEKILTLLHQLREDTKLCHGDFHPDNIIVGQREWIIDWMTGVAGNPAGDVARTLLLLQLGTMPERTPRIVVNLFSRVRKQMVKAYMKEYTRVTNLSDQEVNQWLVPVAAARLSEWIPEDEKQKLVELIKRSII</sequence>
<dbReference type="Gene3D" id="3.90.1200.10">
    <property type="match status" value="1"/>
</dbReference>
<keyword evidence="3" id="KW-1185">Reference proteome</keyword>